<keyword evidence="1" id="KW-0479">Metal-binding</keyword>
<dbReference type="InterPro" id="IPR001841">
    <property type="entry name" value="Znf_RING"/>
</dbReference>
<dbReference type="Pfam" id="PF13771">
    <property type="entry name" value="zf-HC5HC2H"/>
    <property type="match status" value="1"/>
</dbReference>
<dbReference type="EMBL" id="VXBP01003257">
    <property type="protein sequence ID" value="NXN95235.1"/>
    <property type="molecule type" value="Genomic_DNA"/>
</dbReference>
<evidence type="ECO:0000256" key="3">
    <source>
        <dbReference type="ARBA" id="ARBA00022833"/>
    </source>
</evidence>
<evidence type="ECO:0000256" key="4">
    <source>
        <dbReference type="PROSITE-ProRule" id="PRU00175"/>
    </source>
</evidence>
<organism evidence="7 8">
    <name type="scientific">Rhinopomastus cyanomelas</name>
    <name type="common">Common scimitarbill</name>
    <dbReference type="NCBI Taxonomy" id="113115"/>
    <lineage>
        <taxon>Eukaryota</taxon>
        <taxon>Metazoa</taxon>
        <taxon>Chordata</taxon>
        <taxon>Craniata</taxon>
        <taxon>Vertebrata</taxon>
        <taxon>Euteleostomi</taxon>
        <taxon>Archelosauria</taxon>
        <taxon>Archosauria</taxon>
        <taxon>Dinosauria</taxon>
        <taxon>Saurischia</taxon>
        <taxon>Theropoda</taxon>
        <taxon>Coelurosauria</taxon>
        <taxon>Aves</taxon>
        <taxon>Neognathae</taxon>
        <taxon>Neoaves</taxon>
        <taxon>Telluraves</taxon>
        <taxon>Coraciimorphae</taxon>
        <taxon>Bucerotiformes</taxon>
        <taxon>Rhinopomastidae</taxon>
        <taxon>Rhinopomastus</taxon>
    </lineage>
</organism>
<keyword evidence="8" id="KW-1185">Reference proteome</keyword>
<dbReference type="GO" id="GO:0008270">
    <property type="term" value="F:zinc ion binding"/>
    <property type="evidence" value="ECO:0007669"/>
    <property type="project" value="UniProtKB-KW"/>
</dbReference>
<dbReference type="PROSITE" id="PS50089">
    <property type="entry name" value="ZF_RING_2"/>
    <property type="match status" value="1"/>
</dbReference>
<dbReference type="InterPro" id="IPR019786">
    <property type="entry name" value="Zinc_finger_PHD-type_CS"/>
</dbReference>
<comment type="caution">
    <text evidence="7">The sequence shown here is derived from an EMBL/GenBank/DDBJ whole genome shotgun (WGS) entry which is preliminary data.</text>
</comment>
<dbReference type="PROSITE" id="PS01359">
    <property type="entry name" value="ZF_PHD_1"/>
    <property type="match status" value="1"/>
</dbReference>
<proteinExistence type="predicted"/>
<gene>
    <name evidence="7" type="primary">Phf7_0</name>
    <name evidence="7" type="ORF">RHICYA_R09185</name>
</gene>
<evidence type="ECO:0000256" key="2">
    <source>
        <dbReference type="ARBA" id="ARBA00022771"/>
    </source>
</evidence>
<keyword evidence="2 4" id="KW-0863">Zinc-finger</keyword>
<dbReference type="Gene3D" id="3.30.40.10">
    <property type="entry name" value="Zinc/RING finger domain, C3HC4 (zinc finger)"/>
    <property type="match status" value="2"/>
</dbReference>
<dbReference type="InterPro" id="IPR011011">
    <property type="entry name" value="Znf_FYVE_PHD"/>
</dbReference>
<evidence type="ECO:0000259" key="6">
    <source>
        <dbReference type="PROSITE" id="PS51805"/>
    </source>
</evidence>
<name>A0A7L1N704_RHICY</name>
<feature type="non-terminal residue" evidence="7">
    <location>
        <position position="133"/>
    </location>
</feature>
<dbReference type="InterPro" id="IPR034732">
    <property type="entry name" value="EPHD"/>
</dbReference>
<evidence type="ECO:0000256" key="1">
    <source>
        <dbReference type="ARBA" id="ARBA00022723"/>
    </source>
</evidence>
<dbReference type="Proteomes" id="UP000565785">
    <property type="component" value="Unassembled WGS sequence"/>
</dbReference>
<sequence length="133" mass="15068">QECIVCGQTGASIRCCQVDCTHVFHLPCAEKGGCITQYYGWYRSFCWQHRPGQPVDADPEAGTICLFCLDPVESRKSFTTLVCPVCTHAWFHRACIQRHAACIGMTTFGCPLCRDRERFRTEMLRMGISIPSR</sequence>
<dbReference type="PANTHER" id="PTHR12420:SF47">
    <property type="entry name" value="PHD FINGER PROTEIN 7"/>
    <property type="match status" value="1"/>
</dbReference>
<feature type="non-terminal residue" evidence="7">
    <location>
        <position position="1"/>
    </location>
</feature>
<dbReference type="InterPro" id="IPR013083">
    <property type="entry name" value="Znf_RING/FYVE/PHD"/>
</dbReference>
<dbReference type="OrthoDB" id="512616at2759"/>
<evidence type="ECO:0000313" key="7">
    <source>
        <dbReference type="EMBL" id="NXN95235.1"/>
    </source>
</evidence>
<dbReference type="PROSITE" id="PS51805">
    <property type="entry name" value="EPHD"/>
    <property type="match status" value="1"/>
</dbReference>
<evidence type="ECO:0000259" key="5">
    <source>
        <dbReference type="PROSITE" id="PS50089"/>
    </source>
</evidence>
<accession>A0A7L1N704</accession>
<protein>
    <submittedName>
        <fullName evidence="7">PHF7 protein</fullName>
    </submittedName>
</protein>
<evidence type="ECO:0000313" key="8">
    <source>
        <dbReference type="Proteomes" id="UP000565785"/>
    </source>
</evidence>
<reference evidence="7 8" key="1">
    <citation type="submission" date="2019-09" db="EMBL/GenBank/DDBJ databases">
        <title>Bird 10,000 Genomes (B10K) Project - Family phase.</title>
        <authorList>
            <person name="Zhang G."/>
        </authorList>
    </citation>
    <scope>NUCLEOTIDE SEQUENCE [LARGE SCALE GENOMIC DNA]</scope>
    <source>
        <strain evidence="7">B10K-DU-002-35</strain>
        <tissue evidence="7">Muscle</tissue>
    </source>
</reference>
<feature type="domain" description="PHD-type" evidence="6">
    <location>
        <begin position="1"/>
        <end position="50"/>
    </location>
</feature>
<dbReference type="AlphaFoldDB" id="A0A7L1N704"/>
<feature type="domain" description="RING-type" evidence="5">
    <location>
        <begin position="65"/>
        <end position="114"/>
    </location>
</feature>
<dbReference type="SUPFAM" id="SSF57903">
    <property type="entry name" value="FYVE/PHD zinc finger"/>
    <property type="match status" value="1"/>
</dbReference>
<keyword evidence="3" id="KW-0862">Zinc</keyword>
<dbReference type="PANTHER" id="PTHR12420">
    <property type="entry name" value="PHD FINGER PROTEIN"/>
    <property type="match status" value="1"/>
</dbReference>
<dbReference type="GO" id="GO:0005634">
    <property type="term" value="C:nucleus"/>
    <property type="evidence" value="ECO:0007669"/>
    <property type="project" value="TreeGrafter"/>
</dbReference>
<dbReference type="InterPro" id="IPR051188">
    <property type="entry name" value="PHD-type_Zinc_Finger"/>
</dbReference>